<keyword evidence="2" id="KW-0472">Membrane</keyword>
<dbReference type="GeneID" id="89686791"/>
<evidence type="ECO:0000313" key="4">
    <source>
        <dbReference type="Proteomes" id="UP000711178"/>
    </source>
</evidence>
<comment type="caution">
    <text evidence="3">The sequence shown here is derived from an EMBL/GenBank/DDBJ whole genome shotgun (WGS) entry which is preliminary data.</text>
</comment>
<dbReference type="RefSeq" id="WP_043578013.1">
    <property type="nucleotide sequence ID" value="NZ_CP142381.1"/>
</dbReference>
<proteinExistence type="predicted"/>
<accession>A0ABS7FDD5</accession>
<feature type="transmembrane region" description="Helical" evidence="2">
    <location>
        <begin position="6"/>
        <end position="26"/>
    </location>
</feature>
<keyword evidence="2" id="KW-1133">Transmembrane helix</keyword>
<evidence type="ECO:0000256" key="2">
    <source>
        <dbReference type="SAM" id="Phobius"/>
    </source>
</evidence>
<evidence type="ECO:0000256" key="1">
    <source>
        <dbReference type="SAM" id="MobiDB-lite"/>
    </source>
</evidence>
<feature type="region of interest" description="Disordered" evidence="1">
    <location>
        <begin position="35"/>
        <end position="73"/>
    </location>
</feature>
<keyword evidence="4" id="KW-1185">Reference proteome</keyword>
<gene>
    <name evidence="3" type="ORF">KIF53_06645</name>
</gene>
<keyword evidence="2" id="KW-0812">Transmembrane</keyword>
<sequence length="73" mass="7800">MDVLHATWFWVAVIAAPAIALIGTLARLARKEPPIKLPSGVAPLRWDDDEEDAPSGEAKPPVAGNGDRVPPKH</sequence>
<dbReference type="EMBL" id="JAHDTB010000004">
    <property type="protein sequence ID" value="MBW8287304.1"/>
    <property type="molecule type" value="Genomic_DNA"/>
</dbReference>
<evidence type="ECO:0000313" key="3">
    <source>
        <dbReference type="EMBL" id="MBW8287304.1"/>
    </source>
</evidence>
<reference evidence="3 4" key="1">
    <citation type="submission" date="2021-05" db="EMBL/GenBank/DDBJ databases">
        <title>Draft Whole Genome Sequencing Of Biosensor Chromobacterium violaceum Strain CV026 Reveals A Regulatory RNA In Chromobacterium violaceum Phenotype Regulatory Network.</title>
        <authorList>
            <person name="Hong K.W."/>
            <person name="Chan K.G."/>
            <person name="Chang C.-Y."/>
        </authorList>
    </citation>
    <scope>NUCLEOTIDE SEQUENCE [LARGE SCALE GENOMIC DNA]</scope>
    <source>
        <strain evidence="3 4">ATCC 31532</strain>
    </source>
</reference>
<dbReference type="Proteomes" id="UP000711178">
    <property type="component" value="Unassembled WGS sequence"/>
</dbReference>
<name>A0ABS7FDD5_9NEIS</name>
<protein>
    <submittedName>
        <fullName evidence="3">Uncharacterized protein</fullName>
    </submittedName>
</protein>
<organism evidence="3 4">
    <name type="scientific">Chromobacterium subtsugae</name>
    <dbReference type="NCBI Taxonomy" id="251747"/>
    <lineage>
        <taxon>Bacteria</taxon>
        <taxon>Pseudomonadati</taxon>
        <taxon>Pseudomonadota</taxon>
        <taxon>Betaproteobacteria</taxon>
        <taxon>Neisseriales</taxon>
        <taxon>Chromobacteriaceae</taxon>
        <taxon>Chromobacterium</taxon>
    </lineage>
</organism>